<gene>
    <name evidence="1" type="ORF">C5E45_33025</name>
</gene>
<proteinExistence type="predicted"/>
<comment type="caution">
    <text evidence="1">The sequence shown here is derived from an EMBL/GenBank/DDBJ whole genome shotgun (WGS) entry which is preliminary data.</text>
</comment>
<evidence type="ECO:0000313" key="1">
    <source>
        <dbReference type="EMBL" id="PPJ31817.1"/>
    </source>
</evidence>
<dbReference type="RefSeq" id="WP_104379208.1">
    <property type="nucleotide sequence ID" value="NZ_PSZC01000040.1"/>
</dbReference>
<protein>
    <submittedName>
        <fullName evidence="1">Uncharacterized protein</fullName>
    </submittedName>
</protein>
<accession>A0A2S6ACQ3</accession>
<dbReference type="EMBL" id="PSZC01000040">
    <property type="protein sequence ID" value="PPJ31817.1"/>
    <property type="molecule type" value="Genomic_DNA"/>
</dbReference>
<evidence type="ECO:0000313" key="2">
    <source>
        <dbReference type="Proteomes" id="UP000239874"/>
    </source>
</evidence>
<reference evidence="1 2" key="1">
    <citation type="submission" date="2018-02" db="EMBL/GenBank/DDBJ databases">
        <title>8 Nocardia nova and 1 Nocardia cyriacigeorgica strain used for evolution to TMP-SMX.</title>
        <authorList>
            <person name="Mehta H."/>
            <person name="Weng J."/>
            <person name="Shamoo Y."/>
        </authorList>
    </citation>
    <scope>NUCLEOTIDE SEQUENCE [LARGE SCALE GENOMIC DNA]</scope>
    <source>
        <strain evidence="1 2">MDA3139</strain>
    </source>
</reference>
<name>A0A2S6ACQ3_9NOCA</name>
<dbReference type="Proteomes" id="UP000239874">
    <property type="component" value="Unassembled WGS sequence"/>
</dbReference>
<organism evidence="1 2">
    <name type="scientific">Nocardia nova</name>
    <dbReference type="NCBI Taxonomy" id="37330"/>
    <lineage>
        <taxon>Bacteria</taxon>
        <taxon>Bacillati</taxon>
        <taxon>Actinomycetota</taxon>
        <taxon>Actinomycetes</taxon>
        <taxon>Mycobacteriales</taxon>
        <taxon>Nocardiaceae</taxon>
        <taxon>Nocardia</taxon>
    </lineage>
</organism>
<dbReference type="OrthoDB" id="9923278at2"/>
<dbReference type="AlphaFoldDB" id="A0A2S6ACQ3"/>
<sequence>MNLFGAIGKAAGWVGNQVVNHWDDIAIGALTGVAFATTGPIGASLVGAAAGALQSGIKDGWSWKNVGAGAAFGAAGGLLGGGVSGFGVKGFMRAEGKAAAEAMAKAIAKADAKGAVKGQAIKDAMAFNKTGFWKNKVPTWAGAGHMTPGRYYSSALGASMGSSNVHFAWDMGKDAWTIIQGGKNGPGKIPVVDITPEEALKYV</sequence>